<gene>
    <name evidence="1" type="ORF">CES86_4953</name>
</gene>
<comment type="caution">
    <text evidence="1">The sequence shown here is derived from an EMBL/GenBank/DDBJ whole genome shotgun (WGS) entry which is preliminary data.</text>
</comment>
<dbReference type="Proteomes" id="UP000216363">
    <property type="component" value="Unassembled WGS sequence"/>
</dbReference>
<reference evidence="1 2" key="1">
    <citation type="submission" date="2017-07" db="EMBL/GenBank/DDBJ databases">
        <title>Draft genome of Ochrobactrum lupini type strain LUP21.</title>
        <authorList>
            <person name="Krzyzanowska D.M."/>
            <person name="Jafra S."/>
        </authorList>
    </citation>
    <scope>NUCLEOTIDE SEQUENCE [LARGE SCALE GENOMIC DNA]</scope>
    <source>
        <strain evidence="1 2">LUP21</strain>
    </source>
</reference>
<evidence type="ECO:0000313" key="1">
    <source>
        <dbReference type="EMBL" id="OYR24665.1"/>
    </source>
</evidence>
<dbReference type="EMBL" id="NNRN01000062">
    <property type="protein sequence ID" value="OYR24665.1"/>
    <property type="molecule type" value="Genomic_DNA"/>
</dbReference>
<sequence length="37" mass="3830">MGVSSTAAVKGFASWEKDAPKTFTDGCTLVANANPTR</sequence>
<proteinExistence type="predicted"/>
<evidence type="ECO:0000313" key="2">
    <source>
        <dbReference type="Proteomes" id="UP000216363"/>
    </source>
</evidence>
<accession>A0A256GC10</accession>
<name>A0A256GC10_9HYPH</name>
<protein>
    <submittedName>
        <fullName evidence="1">Uncharacterized protein</fullName>
    </submittedName>
</protein>
<dbReference type="AlphaFoldDB" id="A0A256GC10"/>
<organism evidence="1 2">
    <name type="scientific">Brucella lupini</name>
    <dbReference type="NCBI Taxonomy" id="255457"/>
    <lineage>
        <taxon>Bacteria</taxon>
        <taxon>Pseudomonadati</taxon>
        <taxon>Pseudomonadota</taxon>
        <taxon>Alphaproteobacteria</taxon>
        <taxon>Hyphomicrobiales</taxon>
        <taxon>Brucellaceae</taxon>
        <taxon>Brucella/Ochrobactrum group</taxon>
        <taxon>Brucella</taxon>
    </lineage>
</organism>